<sequence length="81" mass="8814">MKVACMDASVEGGKHVVWDYTQVMHASVKTFMETDFSSYLHLGELDIEGLRRLCIDSEVEDNQPKGSSSKGGSSSSPVAFV</sequence>
<evidence type="ECO:0000313" key="2">
    <source>
        <dbReference type="EMBL" id="CAH1427946.1"/>
    </source>
</evidence>
<accession>A0AAU9MR36</accession>
<name>A0AAU9MR36_9ASTR</name>
<reference evidence="2 3" key="1">
    <citation type="submission" date="2022-01" db="EMBL/GenBank/DDBJ databases">
        <authorList>
            <person name="Xiong W."/>
            <person name="Schranz E."/>
        </authorList>
    </citation>
    <scope>NUCLEOTIDE SEQUENCE [LARGE SCALE GENOMIC DNA]</scope>
</reference>
<comment type="caution">
    <text evidence="2">The sequence shown here is derived from an EMBL/GenBank/DDBJ whole genome shotgun (WGS) entry which is preliminary data.</text>
</comment>
<evidence type="ECO:0000256" key="1">
    <source>
        <dbReference type="SAM" id="MobiDB-lite"/>
    </source>
</evidence>
<feature type="region of interest" description="Disordered" evidence="1">
    <location>
        <begin position="58"/>
        <end position="81"/>
    </location>
</feature>
<dbReference type="AlphaFoldDB" id="A0AAU9MR36"/>
<evidence type="ECO:0000313" key="3">
    <source>
        <dbReference type="Proteomes" id="UP001157418"/>
    </source>
</evidence>
<proteinExistence type="predicted"/>
<organism evidence="2 3">
    <name type="scientific">Lactuca virosa</name>
    <dbReference type="NCBI Taxonomy" id="75947"/>
    <lineage>
        <taxon>Eukaryota</taxon>
        <taxon>Viridiplantae</taxon>
        <taxon>Streptophyta</taxon>
        <taxon>Embryophyta</taxon>
        <taxon>Tracheophyta</taxon>
        <taxon>Spermatophyta</taxon>
        <taxon>Magnoliopsida</taxon>
        <taxon>eudicotyledons</taxon>
        <taxon>Gunneridae</taxon>
        <taxon>Pentapetalae</taxon>
        <taxon>asterids</taxon>
        <taxon>campanulids</taxon>
        <taxon>Asterales</taxon>
        <taxon>Asteraceae</taxon>
        <taxon>Cichorioideae</taxon>
        <taxon>Cichorieae</taxon>
        <taxon>Lactucinae</taxon>
        <taxon>Lactuca</taxon>
    </lineage>
</organism>
<dbReference type="EMBL" id="CAKMRJ010002223">
    <property type="protein sequence ID" value="CAH1427946.1"/>
    <property type="molecule type" value="Genomic_DNA"/>
</dbReference>
<feature type="compositionally biased region" description="Low complexity" evidence="1">
    <location>
        <begin position="65"/>
        <end position="81"/>
    </location>
</feature>
<protein>
    <submittedName>
        <fullName evidence="2">Uncharacterized protein</fullName>
    </submittedName>
</protein>
<keyword evidence="3" id="KW-1185">Reference proteome</keyword>
<dbReference type="Proteomes" id="UP001157418">
    <property type="component" value="Unassembled WGS sequence"/>
</dbReference>
<gene>
    <name evidence="2" type="ORF">LVIROSA_LOCUS14913</name>
</gene>